<dbReference type="SUPFAM" id="SSF88659">
    <property type="entry name" value="Sigma3 and sigma4 domains of RNA polymerase sigma factors"/>
    <property type="match status" value="1"/>
</dbReference>
<keyword evidence="4" id="KW-0804">Transcription</keyword>
<dbReference type="InterPro" id="IPR013249">
    <property type="entry name" value="RNA_pol_sigma70_r4_t2"/>
</dbReference>
<dbReference type="RefSeq" id="WP_144263998.1">
    <property type="nucleotide sequence ID" value="NZ_AP017422.1"/>
</dbReference>
<evidence type="ECO:0000313" key="7">
    <source>
        <dbReference type="EMBL" id="SIS94743.1"/>
    </source>
</evidence>
<dbReference type="InterPro" id="IPR013324">
    <property type="entry name" value="RNA_pol_sigma_r3/r4-like"/>
</dbReference>
<dbReference type="Proteomes" id="UP000186917">
    <property type="component" value="Unassembled WGS sequence"/>
</dbReference>
<protein>
    <submittedName>
        <fullName evidence="7">RNA polymerase sigma-70 factor, ECF subfamily</fullName>
    </submittedName>
</protein>
<dbReference type="InterPro" id="IPR007627">
    <property type="entry name" value="RNA_pol_sigma70_r2"/>
</dbReference>
<reference evidence="8" key="1">
    <citation type="submission" date="2017-01" db="EMBL/GenBank/DDBJ databases">
        <authorList>
            <person name="Varghese N."/>
            <person name="Submissions S."/>
        </authorList>
    </citation>
    <scope>NUCLEOTIDE SEQUENCE [LARGE SCALE GENOMIC DNA]</scope>
    <source>
        <strain evidence="8">DSM 21054</strain>
    </source>
</reference>
<accession>A0A1N7N8P8</accession>
<dbReference type="GO" id="GO:0003677">
    <property type="term" value="F:DNA binding"/>
    <property type="evidence" value="ECO:0007669"/>
    <property type="project" value="InterPro"/>
</dbReference>
<dbReference type="Pfam" id="PF04542">
    <property type="entry name" value="Sigma70_r2"/>
    <property type="match status" value="1"/>
</dbReference>
<organism evidence="7 8">
    <name type="scientific">Filimonas lacunae</name>
    <dbReference type="NCBI Taxonomy" id="477680"/>
    <lineage>
        <taxon>Bacteria</taxon>
        <taxon>Pseudomonadati</taxon>
        <taxon>Bacteroidota</taxon>
        <taxon>Chitinophagia</taxon>
        <taxon>Chitinophagales</taxon>
        <taxon>Chitinophagaceae</taxon>
        <taxon>Filimonas</taxon>
    </lineage>
</organism>
<dbReference type="PANTHER" id="PTHR43133">
    <property type="entry name" value="RNA POLYMERASE ECF-TYPE SIGMA FACTO"/>
    <property type="match status" value="1"/>
</dbReference>
<keyword evidence="8" id="KW-1185">Reference proteome</keyword>
<dbReference type="GO" id="GO:0016987">
    <property type="term" value="F:sigma factor activity"/>
    <property type="evidence" value="ECO:0007669"/>
    <property type="project" value="UniProtKB-KW"/>
</dbReference>
<evidence type="ECO:0000259" key="5">
    <source>
        <dbReference type="Pfam" id="PF04542"/>
    </source>
</evidence>
<proteinExistence type="inferred from homology"/>
<comment type="similarity">
    <text evidence="1">Belongs to the sigma-70 factor family. ECF subfamily.</text>
</comment>
<dbReference type="NCBIfam" id="TIGR02937">
    <property type="entry name" value="sigma70-ECF"/>
    <property type="match status" value="1"/>
</dbReference>
<feature type="domain" description="RNA polymerase sigma factor 70 region 4 type 2" evidence="6">
    <location>
        <begin position="122"/>
        <end position="168"/>
    </location>
</feature>
<keyword evidence="2" id="KW-0805">Transcription regulation</keyword>
<evidence type="ECO:0000256" key="1">
    <source>
        <dbReference type="ARBA" id="ARBA00010641"/>
    </source>
</evidence>
<dbReference type="Gene3D" id="1.10.10.10">
    <property type="entry name" value="Winged helix-like DNA-binding domain superfamily/Winged helix DNA-binding domain"/>
    <property type="match status" value="1"/>
</dbReference>
<gene>
    <name evidence="7" type="ORF">SAMN05421788_102253</name>
</gene>
<evidence type="ECO:0000256" key="4">
    <source>
        <dbReference type="ARBA" id="ARBA00023163"/>
    </source>
</evidence>
<sequence length="184" mass="21222">MPVNTPYEEEEILRRIALGDEKVFHILYLRHFSKVYAMAVSYLPDAVAAQDMVQEVFARVWLHRQKLHGILNIEAWIIAISRNLLMNELRKAYPLDVAGHVAINSTQDTLNYRELEKLLAIAITMLSSRQQEIYRLSRQEGYSHKQIAERLGISVDMSREHLSKALKNIRIFLAGKYSQVSIAS</sequence>
<dbReference type="STRING" id="477680.SAMN05421788_102253"/>
<dbReference type="InterPro" id="IPR014284">
    <property type="entry name" value="RNA_pol_sigma-70_dom"/>
</dbReference>
<dbReference type="GO" id="GO:0006352">
    <property type="term" value="P:DNA-templated transcription initiation"/>
    <property type="evidence" value="ECO:0007669"/>
    <property type="project" value="InterPro"/>
</dbReference>
<dbReference type="AlphaFoldDB" id="A0A1N7N8P8"/>
<evidence type="ECO:0000256" key="2">
    <source>
        <dbReference type="ARBA" id="ARBA00023015"/>
    </source>
</evidence>
<evidence type="ECO:0000259" key="6">
    <source>
        <dbReference type="Pfam" id="PF08281"/>
    </source>
</evidence>
<dbReference type="InterPro" id="IPR036388">
    <property type="entry name" value="WH-like_DNA-bd_sf"/>
</dbReference>
<feature type="domain" description="RNA polymerase sigma-70 region 2" evidence="5">
    <location>
        <begin position="27"/>
        <end position="92"/>
    </location>
</feature>
<dbReference type="InterPro" id="IPR039425">
    <property type="entry name" value="RNA_pol_sigma-70-like"/>
</dbReference>
<evidence type="ECO:0000313" key="8">
    <source>
        <dbReference type="Proteomes" id="UP000186917"/>
    </source>
</evidence>
<name>A0A1N7N8P8_9BACT</name>
<dbReference type="Gene3D" id="1.10.1740.10">
    <property type="match status" value="1"/>
</dbReference>
<dbReference type="SUPFAM" id="SSF88946">
    <property type="entry name" value="Sigma2 domain of RNA polymerase sigma factors"/>
    <property type="match status" value="1"/>
</dbReference>
<dbReference type="PANTHER" id="PTHR43133:SF46">
    <property type="entry name" value="RNA POLYMERASE SIGMA-70 FACTOR ECF SUBFAMILY"/>
    <property type="match status" value="1"/>
</dbReference>
<dbReference type="InterPro" id="IPR013325">
    <property type="entry name" value="RNA_pol_sigma_r2"/>
</dbReference>
<keyword evidence="3" id="KW-0731">Sigma factor</keyword>
<evidence type="ECO:0000256" key="3">
    <source>
        <dbReference type="ARBA" id="ARBA00023082"/>
    </source>
</evidence>
<dbReference type="Pfam" id="PF08281">
    <property type="entry name" value="Sigma70_r4_2"/>
    <property type="match status" value="1"/>
</dbReference>
<dbReference type="OrthoDB" id="799938at2"/>
<dbReference type="EMBL" id="FTOR01000002">
    <property type="protein sequence ID" value="SIS94743.1"/>
    <property type="molecule type" value="Genomic_DNA"/>
</dbReference>